<evidence type="ECO:0000313" key="3">
    <source>
        <dbReference type="Proteomes" id="UP000002525"/>
    </source>
</evidence>
<reference evidence="2 3" key="1">
    <citation type="journal article" date="2005" name="J. Bacteriol.">
        <title>Genomic sequence of an otitis media isolate of nontypeable Haemophilus influenzae: comparative study with H. influenzae serotype d, strain KW20.</title>
        <authorList>
            <person name="Harrison A."/>
            <person name="Dyer D.W."/>
            <person name="Gillaspy A."/>
            <person name="Ray W.C."/>
            <person name="Mungur R."/>
            <person name="Carson M.B."/>
            <person name="Zhong H."/>
            <person name="Gipson J."/>
            <person name="Gipson M."/>
            <person name="Johnson L.S."/>
            <person name="Lewis L."/>
            <person name="Bakaletz L.O."/>
            <person name="Munson R.S.Jr."/>
        </authorList>
    </citation>
    <scope>NUCLEOTIDE SEQUENCE [LARGE SCALE GENOMIC DNA]</scope>
    <source>
        <strain evidence="2 3">86-028NP</strain>
    </source>
</reference>
<dbReference type="AlphaFoldDB" id="Q4QKC8"/>
<sequence length="325" mass="36656">MEQHMVSTSLTAEKRKERAEKAALARWEHKKALEELPLAIHEGVLSIGDKSLDVAVLQNDLRIISSASVFEALDRPNRGSRGGAITENEELIKLPAFMDANNLKPFINQDVIDVIKGVKYRTKDGKIKEGYDATILPVVCDIYLRAREEGALVGKQQNTAQKAEILIRSLAKVGIVALVDEVTGYQDARAKDALAKIFEAFVAKELQPWVKTFPLDYYKELCRLYGVQFPPKNNNQFPQFFGHITNNAVYARLAPELLPELKKSASKQAKKVKLHQFLTEDVGHPKLREHLSSIVTLLKLSKDKDNFYEMLDKIHPKLTLQEGQE</sequence>
<name>Q4QKC8_HAEI8</name>
<feature type="domain" description="Bacteriophage Mx8 p63 C-terminal" evidence="1">
    <location>
        <begin position="197"/>
        <end position="287"/>
    </location>
</feature>
<dbReference type="HOGENOM" id="CLU_065522_1_0_6"/>
<dbReference type="Proteomes" id="UP000002525">
    <property type="component" value="Chromosome"/>
</dbReference>
<accession>Q4QKC8</accession>
<protein>
    <recommendedName>
        <fullName evidence="1">Bacteriophage Mx8 p63 C-terminal domain-containing protein</fullName>
    </recommendedName>
</protein>
<dbReference type="KEGG" id="hit:NTHI1731"/>
<evidence type="ECO:0000259" key="1">
    <source>
        <dbReference type="Pfam" id="PF10546"/>
    </source>
</evidence>
<organism evidence="2 3">
    <name type="scientific">Haemophilus influenzae (strain 86-028NP)</name>
    <dbReference type="NCBI Taxonomy" id="281310"/>
    <lineage>
        <taxon>Bacteria</taxon>
        <taxon>Pseudomonadati</taxon>
        <taxon>Pseudomonadota</taxon>
        <taxon>Gammaproteobacteria</taxon>
        <taxon>Pasteurellales</taxon>
        <taxon>Pasteurellaceae</taxon>
        <taxon>Haemophilus</taxon>
    </lineage>
</organism>
<gene>
    <name evidence="2" type="ordered locus">NTHI1731</name>
</gene>
<dbReference type="EMBL" id="CP000057">
    <property type="protein sequence ID" value="AAX88519.1"/>
    <property type="molecule type" value="Genomic_DNA"/>
</dbReference>
<proteinExistence type="predicted"/>
<dbReference type="InterPro" id="IPR018874">
    <property type="entry name" value="Phage_Mx8_p63_C"/>
</dbReference>
<dbReference type="Pfam" id="PF10546">
    <property type="entry name" value="P63C"/>
    <property type="match status" value="1"/>
</dbReference>
<evidence type="ECO:0000313" key="2">
    <source>
        <dbReference type="EMBL" id="AAX88519.1"/>
    </source>
</evidence>